<sequence length="37" mass="4185">MKALEDKLQSAVVAYLKLKYKALHCASLGGQYQKYHS</sequence>
<protein>
    <submittedName>
        <fullName evidence="1">Uncharacterized protein</fullName>
    </submittedName>
</protein>
<accession>X1U8H0</accession>
<organism evidence="1">
    <name type="scientific">marine sediment metagenome</name>
    <dbReference type="NCBI Taxonomy" id="412755"/>
    <lineage>
        <taxon>unclassified sequences</taxon>
        <taxon>metagenomes</taxon>
        <taxon>ecological metagenomes</taxon>
    </lineage>
</organism>
<evidence type="ECO:0000313" key="1">
    <source>
        <dbReference type="EMBL" id="GAI88599.1"/>
    </source>
</evidence>
<feature type="non-terminal residue" evidence="1">
    <location>
        <position position="37"/>
    </location>
</feature>
<proteinExistence type="predicted"/>
<name>X1U8H0_9ZZZZ</name>
<comment type="caution">
    <text evidence="1">The sequence shown here is derived from an EMBL/GenBank/DDBJ whole genome shotgun (WGS) entry which is preliminary data.</text>
</comment>
<reference evidence="1" key="1">
    <citation type="journal article" date="2014" name="Front. Microbiol.">
        <title>High frequency of phylogenetically diverse reductive dehalogenase-homologous genes in deep subseafloor sedimentary metagenomes.</title>
        <authorList>
            <person name="Kawai M."/>
            <person name="Futagami T."/>
            <person name="Toyoda A."/>
            <person name="Takaki Y."/>
            <person name="Nishi S."/>
            <person name="Hori S."/>
            <person name="Arai W."/>
            <person name="Tsubouchi T."/>
            <person name="Morono Y."/>
            <person name="Uchiyama I."/>
            <person name="Ito T."/>
            <person name="Fujiyama A."/>
            <person name="Inagaki F."/>
            <person name="Takami H."/>
        </authorList>
    </citation>
    <scope>NUCLEOTIDE SEQUENCE</scope>
    <source>
        <strain evidence="1">Expedition CK06-06</strain>
    </source>
</reference>
<dbReference type="AlphaFoldDB" id="X1U8H0"/>
<gene>
    <name evidence="1" type="ORF">S12H4_35971</name>
</gene>
<dbReference type="EMBL" id="BARW01021415">
    <property type="protein sequence ID" value="GAI88599.1"/>
    <property type="molecule type" value="Genomic_DNA"/>
</dbReference>